<comment type="caution">
    <text evidence="6">The sequence shown here is derived from an EMBL/GenBank/DDBJ whole genome shotgun (WGS) entry which is preliminary data.</text>
</comment>
<proteinExistence type="inferred from homology"/>
<comment type="similarity">
    <text evidence="1">Belongs to the peptidase S10 family.</text>
</comment>
<evidence type="ECO:0000256" key="3">
    <source>
        <dbReference type="ARBA" id="ARBA00022670"/>
    </source>
</evidence>
<keyword evidence="3" id="KW-0645">Protease</keyword>
<dbReference type="EMBL" id="JACEIK010005503">
    <property type="protein sequence ID" value="MCE0481679.1"/>
    <property type="molecule type" value="Genomic_DNA"/>
</dbReference>
<dbReference type="Gene3D" id="3.40.50.1820">
    <property type="entry name" value="alpha/beta hydrolase"/>
    <property type="match status" value="1"/>
</dbReference>
<keyword evidence="7" id="KW-1185">Reference proteome</keyword>
<evidence type="ECO:0000256" key="1">
    <source>
        <dbReference type="ARBA" id="ARBA00009431"/>
    </source>
</evidence>
<name>A0ABS8VPG8_DATST</name>
<evidence type="ECO:0000256" key="4">
    <source>
        <dbReference type="ARBA" id="ARBA00022801"/>
    </source>
</evidence>
<dbReference type="InterPro" id="IPR033124">
    <property type="entry name" value="Ser_caboxypep_his_AS"/>
</dbReference>
<dbReference type="SUPFAM" id="SSF53474">
    <property type="entry name" value="alpha/beta-Hydrolases"/>
    <property type="match status" value="1"/>
</dbReference>
<dbReference type="PROSITE" id="PS00560">
    <property type="entry name" value="CARBOXYPEPT_SER_HIS"/>
    <property type="match status" value="1"/>
</dbReference>
<evidence type="ECO:0000313" key="7">
    <source>
        <dbReference type="Proteomes" id="UP000823775"/>
    </source>
</evidence>
<gene>
    <name evidence="6" type="ORF">HAX54_039609</name>
</gene>
<organism evidence="6 7">
    <name type="scientific">Datura stramonium</name>
    <name type="common">Jimsonweed</name>
    <name type="synonym">Common thornapple</name>
    <dbReference type="NCBI Taxonomy" id="4076"/>
    <lineage>
        <taxon>Eukaryota</taxon>
        <taxon>Viridiplantae</taxon>
        <taxon>Streptophyta</taxon>
        <taxon>Embryophyta</taxon>
        <taxon>Tracheophyta</taxon>
        <taxon>Spermatophyta</taxon>
        <taxon>Magnoliopsida</taxon>
        <taxon>eudicotyledons</taxon>
        <taxon>Gunneridae</taxon>
        <taxon>Pentapetalae</taxon>
        <taxon>asterids</taxon>
        <taxon>lamiids</taxon>
        <taxon>Solanales</taxon>
        <taxon>Solanaceae</taxon>
        <taxon>Solanoideae</taxon>
        <taxon>Datureae</taxon>
        <taxon>Datura</taxon>
    </lineage>
</organism>
<dbReference type="InterPro" id="IPR029058">
    <property type="entry name" value="AB_hydrolase_fold"/>
</dbReference>
<evidence type="ECO:0000256" key="2">
    <source>
        <dbReference type="ARBA" id="ARBA00022645"/>
    </source>
</evidence>
<evidence type="ECO:0000313" key="6">
    <source>
        <dbReference type="EMBL" id="MCE0481679.1"/>
    </source>
</evidence>
<keyword evidence="5" id="KW-0325">Glycoprotein</keyword>
<keyword evidence="2" id="KW-0121">Carboxypeptidase</keyword>
<dbReference type="Proteomes" id="UP000823775">
    <property type="component" value="Unassembled WGS sequence"/>
</dbReference>
<evidence type="ECO:0000256" key="5">
    <source>
        <dbReference type="ARBA" id="ARBA00023180"/>
    </source>
</evidence>
<dbReference type="Pfam" id="PF00450">
    <property type="entry name" value="Peptidase_S10"/>
    <property type="match status" value="1"/>
</dbReference>
<reference evidence="6 7" key="1">
    <citation type="journal article" date="2021" name="BMC Genomics">
        <title>Datura genome reveals duplications of psychoactive alkaloid biosynthetic genes and high mutation rate following tissue culture.</title>
        <authorList>
            <person name="Rajewski A."/>
            <person name="Carter-House D."/>
            <person name="Stajich J."/>
            <person name="Litt A."/>
        </authorList>
    </citation>
    <scope>NUCLEOTIDE SEQUENCE [LARGE SCALE GENOMIC DNA]</scope>
    <source>
        <strain evidence="6">AR-01</strain>
    </source>
</reference>
<dbReference type="InterPro" id="IPR001563">
    <property type="entry name" value="Peptidase_S10"/>
</dbReference>
<protein>
    <submittedName>
        <fullName evidence="6">Uncharacterized protein</fullName>
    </submittedName>
</protein>
<accession>A0ABS8VPG8</accession>
<keyword evidence="4" id="KW-0378">Hydrolase</keyword>
<sequence>MAIGRGLSARSRVLGTLSNMTDFATLYDFRRLQPYEDELVAKFLSNVEIKRALKARESIVFDVCSDLVGKVLHGRNEKCEKWETLTHVVVMNAGHLVPTDQAVNSQAMIEDWVLENGLFSTGQIRKANDIGVL</sequence>